<evidence type="ECO:0000313" key="13">
    <source>
        <dbReference type="EMBL" id="VAX08379.1"/>
    </source>
</evidence>
<keyword evidence="7" id="KW-0406">Ion transport</keyword>
<feature type="transmembrane region" description="Helical" evidence="11">
    <location>
        <begin position="137"/>
        <end position="159"/>
    </location>
</feature>
<evidence type="ECO:0000256" key="6">
    <source>
        <dbReference type="ARBA" id="ARBA00022989"/>
    </source>
</evidence>
<dbReference type="PANTHER" id="PTHR45628:SF1">
    <property type="entry name" value="VOLTAGE-DEPENDENT CALCIUM CHANNEL TYPE D SUBUNIT ALPHA-1"/>
    <property type="match status" value="1"/>
</dbReference>
<feature type="transmembrane region" description="Helical" evidence="11">
    <location>
        <begin position="166"/>
        <end position="182"/>
    </location>
</feature>
<keyword evidence="6 11" id="KW-1133">Transmembrane helix</keyword>
<accession>A0A3B1AR00</accession>
<feature type="domain" description="Ion transport" evidence="12">
    <location>
        <begin position="17"/>
        <end position="231"/>
    </location>
</feature>
<dbReference type="Gene3D" id="1.20.120.350">
    <property type="entry name" value="Voltage-gated potassium channels. Chain C"/>
    <property type="match status" value="1"/>
</dbReference>
<keyword evidence="9" id="KW-0407">Ion channel</keyword>
<evidence type="ECO:0000256" key="7">
    <source>
        <dbReference type="ARBA" id="ARBA00023065"/>
    </source>
</evidence>
<evidence type="ECO:0000256" key="10">
    <source>
        <dbReference type="SAM" id="Coils"/>
    </source>
</evidence>
<reference evidence="13" key="1">
    <citation type="submission" date="2018-06" db="EMBL/GenBank/DDBJ databases">
        <authorList>
            <person name="Zhirakovskaya E."/>
        </authorList>
    </citation>
    <scope>NUCLEOTIDE SEQUENCE</scope>
</reference>
<evidence type="ECO:0000256" key="5">
    <source>
        <dbReference type="ARBA" id="ARBA00022882"/>
    </source>
</evidence>
<dbReference type="InterPro" id="IPR050599">
    <property type="entry name" value="VDCC_alpha-1_subunit"/>
</dbReference>
<feature type="transmembrane region" description="Helical" evidence="11">
    <location>
        <begin position="202"/>
        <end position="224"/>
    </location>
</feature>
<proteinExistence type="predicted"/>
<dbReference type="GO" id="GO:0098703">
    <property type="term" value="P:calcium ion import across plasma membrane"/>
    <property type="evidence" value="ECO:0007669"/>
    <property type="project" value="TreeGrafter"/>
</dbReference>
<dbReference type="SUPFAM" id="SSF81324">
    <property type="entry name" value="Voltage-gated potassium channels"/>
    <property type="match status" value="1"/>
</dbReference>
<evidence type="ECO:0000256" key="3">
    <source>
        <dbReference type="ARBA" id="ARBA00022692"/>
    </source>
</evidence>
<sequence length="272" mass="31605">MYEVMQTRISKLVHTTAFEIFIIIVIVISALGIGAETFELSPDFRGVMGIFDYGISIFFLIEISFRFLAEKNKGQFFKSGWNIFDLTIVLVSLMPLEYSQVAIVGRLIRVFRVLRLISVVPELRILIGSLFKAMPQFGYVILLMFIIFYIYGAMGNFLFRDINPELWGNISLCMLTLFRIMTLEDWTDILYETMEVMPFSWIFYLSFIFLTTFVFLNMVIGIIVSVMEEERMKRNEVSLLDQQKDMKSLITVIEELKAEVGILKNQMKKSPT</sequence>
<organism evidence="13">
    <name type="scientific">hydrothermal vent metagenome</name>
    <dbReference type="NCBI Taxonomy" id="652676"/>
    <lineage>
        <taxon>unclassified sequences</taxon>
        <taxon>metagenomes</taxon>
        <taxon>ecological metagenomes</taxon>
    </lineage>
</organism>
<dbReference type="PANTHER" id="PTHR45628">
    <property type="entry name" value="VOLTAGE-DEPENDENT CALCIUM CHANNEL TYPE A SUBUNIT ALPHA-1"/>
    <property type="match status" value="1"/>
</dbReference>
<dbReference type="Pfam" id="PF00520">
    <property type="entry name" value="Ion_trans"/>
    <property type="match status" value="1"/>
</dbReference>
<keyword evidence="8 11" id="KW-0472">Membrane</keyword>
<dbReference type="InterPro" id="IPR027359">
    <property type="entry name" value="Volt_channel_dom_sf"/>
</dbReference>
<comment type="subcellular location">
    <subcellularLocation>
        <location evidence="1">Membrane</location>
        <topology evidence="1">Multi-pass membrane protein</topology>
    </subcellularLocation>
</comment>
<keyword evidence="2" id="KW-0813">Transport</keyword>
<keyword evidence="5" id="KW-0851">Voltage-gated channel</keyword>
<dbReference type="Gene3D" id="1.10.287.70">
    <property type="match status" value="1"/>
</dbReference>
<evidence type="ECO:0000259" key="12">
    <source>
        <dbReference type="Pfam" id="PF00520"/>
    </source>
</evidence>
<evidence type="ECO:0000256" key="4">
    <source>
        <dbReference type="ARBA" id="ARBA00022837"/>
    </source>
</evidence>
<dbReference type="GO" id="GO:0005891">
    <property type="term" value="C:voltage-gated calcium channel complex"/>
    <property type="evidence" value="ECO:0007669"/>
    <property type="project" value="TreeGrafter"/>
</dbReference>
<keyword evidence="4" id="KW-0106">Calcium</keyword>
<evidence type="ECO:0000256" key="8">
    <source>
        <dbReference type="ARBA" id="ARBA00023136"/>
    </source>
</evidence>
<name>A0A3B1AR00_9ZZZZ</name>
<feature type="transmembrane region" description="Helical" evidence="11">
    <location>
        <begin position="47"/>
        <end position="69"/>
    </location>
</feature>
<dbReference type="GO" id="GO:0008331">
    <property type="term" value="F:high voltage-gated calcium channel activity"/>
    <property type="evidence" value="ECO:0007669"/>
    <property type="project" value="TreeGrafter"/>
</dbReference>
<dbReference type="AlphaFoldDB" id="A0A3B1AR00"/>
<feature type="transmembrane region" description="Helical" evidence="11">
    <location>
        <begin position="12"/>
        <end position="35"/>
    </location>
</feature>
<evidence type="ECO:0000256" key="1">
    <source>
        <dbReference type="ARBA" id="ARBA00004141"/>
    </source>
</evidence>
<dbReference type="InterPro" id="IPR005821">
    <property type="entry name" value="Ion_trans_dom"/>
</dbReference>
<evidence type="ECO:0000256" key="9">
    <source>
        <dbReference type="ARBA" id="ARBA00023303"/>
    </source>
</evidence>
<evidence type="ECO:0000256" key="11">
    <source>
        <dbReference type="SAM" id="Phobius"/>
    </source>
</evidence>
<feature type="coiled-coil region" evidence="10">
    <location>
        <begin position="239"/>
        <end position="266"/>
    </location>
</feature>
<dbReference type="EMBL" id="UOFW01000239">
    <property type="protein sequence ID" value="VAX08379.1"/>
    <property type="molecule type" value="Genomic_DNA"/>
</dbReference>
<protein>
    <recommendedName>
        <fullName evidence="12">Ion transport domain-containing protein</fullName>
    </recommendedName>
</protein>
<keyword evidence="10" id="KW-0175">Coiled coil</keyword>
<evidence type="ECO:0000256" key="2">
    <source>
        <dbReference type="ARBA" id="ARBA00022448"/>
    </source>
</evidence>
<gene>
    <name evidence="13" type="ORF">MNBD_ALPHA03-1896</name>
</gene>
<keyword evidence="3 11" id="KW-0812">Transmembrane</keyword>